<sequence>MHNALVFLKEQTKDGLLSWRAQDTTAKLFDISHAAVEWLALQNGILPARYQRNRSMIGVEDQLRLFQSRVAVIGCGGLGGYVLEELARLGVGQIVAIDPDIFEEHNLNRQILSTPASLGQPKVAVAAERLAQVNPAVTVTPIEDAFCLTNGFELLAGVSIAVDALDSIPYRLQLAEVCTLAGIPMVHGAIGGWYGHVATQFPGETTVQNIYRHWVAGKGIEQQLGNPSFTPAVVASLEVAEVCKVLLGKGEPLRNRKLSIDLLEMEMHEISYAEVPVKLVNAA</sequence>
<dbReference type="Proteomes" id="UP000306416">
    <property type="component" value="Unassembled WGS sequence"/>
</dbReference>
<dbReference type="GO" id="GO:0008641">
    <property type="term" value="F:ubiquitin-like modifier activating enzyme activity"/>
    <property type="evidence" value="ECO:0007669"/>
    <property type="project" value="InterPro"/>
</dbReference>
<organism evidence="2 3">
    <name type="scientific">Geomonas terrae</name>
    <dbReference type="NCBI Taxonomy" id="2562681"/>
    <lineage>
        <taxon>Bacteria</taxon>
        <taxon>Pseudomonadati</taxon>
        <taxon>Thermodesulfobacteriota</taxon>
        <taxon>Desulfuromonadia</taxon>
        <taxon>Geobacterales</taxon>
        <taxon>Geobacteraceae</taxon>
        <taxon>Geomonas</taxon>
    </lineage>
</organism>
<evidence type="ECO:0000313" key="2">
    <source>
        <dbReference type="EMBL" id="TGU70799.1"/>
    </source>
</evidence>
<dbReference type="InterPro" id="IPR000594">
    <property type="entry name" value="ThiF_NAD_FAD-bd"/>
</dbReference>
<evidence type="ECO:0000313" key="3">
    <source>
        <dbReference type="Proteomes" id="UP000306416"/>
    </source>
</evidence>
<keyword evidence="3" id="KW-1185">Reference proteome</keyword>
<dbReference type="RefSeq" id="WP_135872142.1">
    <property type="nucleotide sequence ID" value="NZ_SRSC01000004.1"/>
</dbReference>
<feature type="domain" description="THIF-type NAD/FAD binding fold" evidence="1">
    <location>
        <begin position="50"/>
        <end position="272"/>
    </location>
</feature>
<dbReference type="Pfam" id="PF00899">
    <property type="entry name" value="ThiF"/>
    <property type="match status" value="1"/>
</dbReference>
<dbReference type="Gene3D" id="3.40.50.720">
    <property type="entry name" value="NAD(P)-binding Rossmann-like Domain"/>
    <property type="match status" value="1"/>
</dbReference>
<name>A0A4S1CBR2_9BACT</name>
<dbReference type="GO" id="GO:0061503">
    <property type="term" value="F:tRNA threonylcarbamoyladenosine dehydratase"/>
    <property type="evidence" value="ECO:0007669"/>
    <property type="project" value="TreeGrafter"/>
</dbReference>
<dbReference type="SUPFAM" id="SSF69572">
    <property type="entry name" value="Activating enzymes of the ubiquitin-like proteins"/>
    <property type="match status" value="1"/>
</dbReference>
<dbReference type="AlphaFoldDB" id="A0A4S1CBR2"/>
<reference evidence="2 3" key="1">
    <citation type="submission" date="2019-04" db="EMBL/GenBank/DDBJ databases">
        <title>Geobacter oryzae sp. nov., ferric-reducing bacteria isolated from paddy soil.</title>
        <authorList>
            <person name="Xu Z."/>
            <person name="Masuda Y."/>
            <person name="Itoh H."/>
            <person name="Senoo K."/>
        </authorList>
    </citation>
    <scope>NUCLEOTIDE SEQUENCE [LARGE SCALE GENOMIC DNA]</scope>
    <source>
        <strain evidence="2 3">Red111</strain>
    </source>
</reference>
<dbReference type="InterPro" id="IPR045886">
    <property type="entry name" value="ThiF/MoeB/HesA"/>
</dbReference>
<dbReference type="GO" id="GO:0061504">
    <property type="term" value="P:cyclic threonylcarbamoyladenosine biosynthetic process"/>
    <property type="evidence" value="ECO:0007669"/>
    <property type="project" value="TreeGrafter"/>
</dbReference>
<dbReference type="EMBL" id="SRSC01000004">
    <property type="protein sequence ID" value="TGU70799.1"/>
    <property type="molecule type" value="Genomic_DNA"/>
</dbReference>
<dbReference type="PANTHER" id="PTHR43267:SF1">
    <property type="entry name" value="TRNA THREONYLCARBAMOYLADENOSINE DEHYDRATASE"/>
    <property type="match status" value="1"/>
</dbReference>
<protein>
    <submittedName>
        <fullName evidence="2">HesA/MoeB/ThiF family protein</fullName>
    </submittedName>
</protein>
<dbReference type="InterPro" id="IPR035985">
    <property type="entry name" value="Ubiquitin-activating_enz"/>
</dbReference>
<evidence type="ECO:0000259" key="1">
    <source>
        <dbReference type="Pfam" id="PF00899"/>
    </source>
</evidence>
<accession>A0A4S1CBR2</accession>
<dbReference type="CDD" id="cd00757">
    <property type="entry name" value="ThiF_MoeB_HesA_family"/>
    <property type="match status" value="1"/>
</dbReference>
<comment type="caution">
    <text evidence="2">The sequence shown here is derived from an EMBL/GenBank/DDBJ whole genome shotgun (WGS) entry which is preliminary data.</text>
</comment>
<gene>
    <name evidence="2" type="ORF">E4633_17565</name>
</gene>
<dbReference type="PANTHER" id="PTHR43267">
    <property type="entry name" value="TRNA THREONYLCARBAMOYLADENOSINE DEHYDRATASE"/>
    <property type="match status" value="1"/>
</dbReference>
<proteinExistence type="predicted"/>